<dbReference type="NCBIfam" id="NF001567">
    <property type="entry name" value="PRK00389.1"/>
    <property type="match status" value="1"/>
</dbReference>
<dbReference type="EMBL" id="CP133659">
    <property type="protein sequence ID" value="WMW67217.1"/>
    <property type="molecule type" value="Genomic_DNA"/>
</dbReference>
<dbReference type="PANTHER" id="PTHR43757:SF2">
    <property type="entry name" value="AMINOMETHYLTRANSFERASE, MITOCHONDRIAL"/>
    <property type="match status" value="1"/>
</dbReference>
<dbReference type="InterPro" id="IPR029043">
    <property type="entry name" value="GcvT/YgfZ_C"/>
</dbReference>
<dbReference type="PIRSF" id="PIRSF006487">
    <property type="entry name" value="GcvT"/>
    <property type="match status" value="1"/>
</dbReference>
<dbReference type="InterPro" id="IPR027266">
    <property type="entry name" value="TrmE/GcvT-like"/>
</dbReference>
<protein>
    <recommendedName>
        <fullName evidence="2">aminomethyltransferase</fullName>
        <ecNumber evidence="2">2.1.2.10</ecNumber>
    </recommendedName>
    <alternativeName>
        <fullName evidence="5">Glycine cleavage system T protein</fullName>
    </alternativeName>
</protein>
<dbReference type="NCBIfam" id="TIGR00528">
    <property type="entry name" value="gcvT"/>
    <property type="match status" value="1"/>
</dbReference>
<evidence type="ECO:0000256" key="4">
    <source>
        <dbReference type="ARBA" id="ARBA00022679"/>
    </source>
</evidence>
<dbReference type="Pfam" id="PF01571">
    <property type="entry name" value="GCV_T"/>
    <property type="match status" value="1"/>
</dbReference>
<evidence type="ECO:0000256" key="1">
    <source>
        <dbReference type="ARBA" id="ARBA00008609"/>
    </source>
</evidence>
<evidence type="ECO:0000256" key="3">
    <source>
        <dbReference type="ARBA" id="ARBA00022576"/>
    </source>
</evidence>
<dbReference type="Proteomes" id="UP001180616">
    <property type="component" value="Chromosome"/>
</dbReference>
<evidence type="ECO:0000256" key="2">
    <source>
        <dbReference type="ARBA" id="ARBA00012616"/>
    </source>
</evidence>
<accession>A0ABY9R6G1</accession>
<dbReference type="GO" id="GO:0004047">
    <property type="term" value="F:aminomethyltransferase activity"/>
    <property type="evidence" value="ECO:0007669"/>
    <property type="project" value="UniProtKB-EC"/>
</dbReference>
<evidence type="ECO:0000256" key="6">
    <source>
        <dbReference type="ARBA" id="ARBA00047665"/>
    </source>
</evidence>
<dbReference type="Pfam" id="PF08669">
    <property type="entry name" value="GCV_T_C"/>
    <property type="match status" value="1"/>
</dbReference>
<name>A0ABY9R6G1_9BACT</name>
<gene>
    <name evidence="9" type="primary">gcvT</name>
    <name evidence="9" type="ORF">KPS_000443</name>
</gene>
<dbReference type="Gene3D" id="4.10.1250.10">
    <property type="entry name" value="Aminomethyltransferase fragment"/>
    <property type="match status" value="1"/>
</dbReference>
<dbReference type="InterPro" id="IPR006222">
    <property type="entry name" value="GCVT_N"/>
</dbReference>
<keyword evidence="3" id="KW-0032">Aminotransferase</keyword>
<dbReference type="EC" id="2.1.2.10" evidence="2"/>
<dbReference type="SUPFAM" id="SSF103025">
    <property type="entry name" value="Folate-binding domain"/>
    <property type="match status" value="1"/>
</dbReference>
<feature type="domain" description="GCVT N-terminal" evidence="7">
    <location>
        <begin position="10"/>
        <end position="257"/>
    </location>
</feature>
<keyword evidence="10" id="KW-1185">Reference proteome</keyword>
<comment type="catalytic activity">
    <reaction evidence="6">
        <text>N(6)-[(R)-S(8)-aminomethyldihydrolipoyl]-L-lysyl-[protein] + (6S)-5,6,7,8-tetrahydrofolate = N(6)-[(R)-dihydrolipoyl]-L-lysyl-[protein] + (6R)-5,10-methylene-5,6,7,8-tetrahydrofolate + NH4(+)</text>
        <dbReference type="Rhea" id="RHEA:16945"/>
        <dbReference type="Rhea" id="RHEA-COMP:10475"/>
        <dbReference type="Rhea" id="RHEA-COMP:10492"/>
        <dbReference type="ChEBI" id="CHEBI:15636"/>
        <dbReference type="ChEBI" id="CHEBI:28938"/>
        <dbReference type="ChEBI" id="CHEBI:57453"/>
        <dbReference type="ChEBI" id="CHEBI:83100"/>
        <dbReference type="ChEBI" id="CHEBI:83143"/>
        <dbReference type="EC" id="2.1.2.10"/>
    </reaction>
</comment>
<proteinExistence type="inferred from homology"/>
<organism evidence="9 10">
    <name type="scientific">Nitratidesulfovibrio liaohensis</name>
    <dbReference type="NCBI Taxonomy" id="2604158"/>
    <lineage>
        <taxon>Bacteria</taxon>
        <taxon>Pseudomonadati</taxon>
        <taxon>Thermodesulfobacteriota</taxon>
        <taxon>Desulfovibrionia</taxon>
        <taxon>Desulfovibrionales</taxon>
        <taxon>Desulfovibrionaceae</taxon>
        <taxon>Nitratidesulfovibrio</taxon>
    </lineage>
</organism>
<evidence type="ECO:0000259" key="8">
    <source>
        <dbReference type="Pfam" id="PF08669"/>
    </source>
</evidence>
<dbReference type="InterPro" id="IPR013977">
    <property type="entry name" value="GcvT_C"/>
</dbReference>
<reference evidence="9" key="1">
    <citation type="submission" date="2023-09" db="EMBL/GenBank/DDBJ databases">
        <authorList>
            <consortium name="CW5 consortium"/>
            <person name="Lu C.-W."/>
        </authorList>
    </citation>
    <scope>NUCLEOTIDE SEQUENCE</scope>
    <source>
        <strain evidence="9">KPS</strain>
    </source>
</reference>
<dbReference type="Gene3D" id="3.30.70.1400">
    <property type="entry name" value="Aminomethyltransferase beta-barrel domains"/>
    <property type="match status" value="1"/>
</dbReference>
<evidence type="ECO:0000313" key="9">
    <source>
        <dbReference type="EMBL" id="WMW67217.1"/>
    </source>
</evidence>
<sequence length="362" mass="38746">MSDLLQTPLSAWHRAAGAKMAPFAGWDMPIQYPTGIIAEHVQTRESAALFDICHMGEFTLRGPGARDALSRAVSHNLETLKPGRCRYGFLLNQAGGILDDLIVYCIAEDDYMLVVNGACTESDFAALRSRLPADLPFEDISARTAKLDLQGPKSFDVLEAVLGESFRDLPYFGFRSVTFGGAPLLVSRTGYTGELGVELYLPWDKAEALWTALLADERVKPAGLGARDTLRLEVGLPLYGHDLDDTHTPAEAGYGGMLTNPADYVGKGADREVREPLVALSIPGRRSARHGDVVALPDGTVAGVVTSGSFCPSLGYAVALARVAAAHAEAPTFVVKAAKVELEATRVALPFYTQGTARAKLV</sequence>
<dbReference type="InterPro" id="IPR028896">
    <property type="entry name" value="GcvT/YgfZ/DmdA"/>
</dbReference>
<keyword evidence="4 9" id="KW-0808">Transferase</keyword>
<feature type="domain" description="Aminomethyltransferase C-terminal" evidence="8">
    <location>
        <begin position="277"/>
        <end position="352"/>
    </location>
</feature>
<dbReference type="Gene3D" id="3.30.1360.120">
    <property type="entry name" value="Probable tRNA modification gtpase trme, domain 1"/>
    <property type="match status" value="1"/>
</dbReference>
<dbReference type="Gene3D" id="2.40.30.110">
    <property type="entry name" value="Aminomethyltransferase beta-barrel domains"/>
    <property type="match status" value="1"/>
</dbReference>
<evidence type="ECO:0000259" key="7">
    <source>
        <dbReference type="Pfam" id="PF01571"/>
    </source>
</evidence>
<dbReference type="InterPro" id="IPR006223">
    <property type="entry name" value="GcvT"/>
</dbReference>
<evidence type="ECO:0000313" key="10">
    <source>
        <dbReference type="Proteomes" id="UP001180616"/>
    </source>
</evidence>
<comment type="similarity">
    <text evidence="1">Belongs to the GcvT family.</text>
</comment>
<dbReference type="PANTHER" id="PTHR43757">
    <property type="entry name" value="AMINOMETHYLTRANSFERASE"/>
    <property type="match status" value="1"/>
</dbReference>
<dbReference type="SUPFAM" id="SSF101790">
    <property type="entry name" value="Aminomethyltransferase beta-barrel domain"/>
    <property type="match status" value="1"/>
</dbReference>
<evidence type="ECO:0000256" key="5">
    <source>
        <dbReference type="ARBA" id="ARBA00031395"/>
    </source>
</evidence>